<proteinExistence type="predicted"/>
<feature type="signal peptide" evidence="1">
    <location>
        <begin position="1"/>
        <end position="20"/>
    </location>
</feature>
<evidence type="ECO:0000259" key="2">
    <source>
        <dbReference type="Pfam" id="PF13472"/>
    </source>
</evidence>
<dbReference type="EMBL" id="AP012057">
    <property type="protein sequence ID" value="BAN03297.1"/>
    <property type="molecule type" value="Genomic_DNA"/>
</dbReference>
<dbReference type="SUPFAM" id="SSF52266">
    <property type="entry name" value="SGNH hydrolase"/>
    <property type="match status" value="1"/>
</dbReference>
<dbReference type="AlphaFoldDB" id="A0A6C7E9A6"/>
<feature type="domain" description="SGNH hydrolase-type esterase" evidence="2">
    <location>
        <begin position="49"/>
        <end position="209"/>
    </location>
</feature>
<dbReference type="Proteomes" id="UP000011863">
    <property type="component" value="Chromosome"/>
</dbReference>
<dbReference type="KEGG" id="aym:YM304_29830"/>
<dbReference type="OrthoDB" id="1828825at2"/>
<sequence>MGRRRHLVAVLATAALLVAAVESRRSDDVVDAATSFDISAPGVHGPVTVIGDSVLNGAGVFSPTLPDRLAERGWGPIRFRAAGSATSGKFPVANEYRSSFWIDLWQSQGWDPTHVIVNLGVNDSGFCGTSLTCARESIMHMVDAIGPGHQIWWPTITKPAAGSRDVFNAALRQIEAERDDFHVWDWFAEFSAGGYRSGDQIHLDPESYRKRSVRMAEEFTALLAPPPAPAVGERIGDDAPLPDPVADAGTFTALAPQRIVDTRTGDDVTAGSSLRVDFADALPSDPTAVALYVAAVGATEPGYLSAGPCGSPVGGATVNFGAAGAAGSPTVTATGDDDDVCIFSNRDVDVIVDLQGVFASGPGGLRLTPSTTPLRLIDTRSTGPVDDVVIDLDDVMEVDGDIDAVAVNLAVVNAAGRGYLTASACAEPDTADTGDDDAATANVNFAAGPPTSSAAFVPVVDGRFCITTSRAVDIVVDLTGVLSTSGDLAYVPVAPSRMLDTRDATGGWSPIHGADQTIDIGVAPSGAAAVSGTLTVVKPATNAYATGYGCAGDPPTASVNAGSGAIAANSLTSAVFDGRLCLYASSAMHTVFDVNGWWVDGD</sequence>
<dbReference type="RefSeq" id="WP_015442544.1">
    <property type="nucleotide sequence ID" value="NC_020520.1"/>
</dbReference>
<keyword evidence="4" id="KW-1185">Reference proteome</keyword>
<dbReference type="InterPro" id="IPR036514">
    <property type="entry name" value="SGNH_hydro_sf"/>
</dbReference>
<accession>A0A6C7E9A6</accession>
<evidence type="ECO:0000313" key="3">
    <source>
        <dbReference type="EMBL" id="BAN03297.1"/>
    </source>
</evidence>
<evidence type="ECO:0000313" key="4">
    <source>
        <dbReference type="Proteomes" id="UP000011863"/>
    </source>
</evidence>
<dbReference type="InterPro" id="IPR013830">
    <property type="entry name" value="SGNH_hydro"/>
</dbReference>
<dbReference type="Gene3D" id="3.40.50.1110">
    <property type="entry name" value="SGNH hydrolase"/>
    <property type="match status" value="1"/>
</dbReference>
<evidence type="ECO:0000256" key="1">
    <source>
        <dbReference type="SAM" id="SignalP"/>
    </source>
</evidence>
<dbReference type="Pfam" id="PF13472">
    <property type="entry name" value="Lipase_GDSL_2"/>
    <property type="match status" value="1"/>
</dbReference>
<gene>
    <name evidence="3" type="ORF">YM304_29830</name>
</gene>
<feature type="chain" id="PRO_5039092445" description="SGNH hydrolase-type esterase domain-containing protein" evidence="1">
    <location>
        <begin position="21"/>
        <end position="602"/>
    </location>
</feature>
<reference evidence="3 4" key="1">
    <citation type="journal article" date="2013" name="Int. J. Syst. Evol. Microbiol.">
        <title>Ilumatobacter nonamiense sp. nov. and Ilumatobacter coccineum sp. nov., isolated from seashore sand.</title>
        <authorList>
            <person name="Matsumoto A."/>
            <person name="Kasai H."/>
            <person name="Matsuo Y."/>
            <person name="Shizuri Y."/>
            <person name="Ichikawa N."/>
            <person name="Fujita N."/>
            <person name="Omura S."/>
            <person name="Takahashi Y."/>
        </authorList>
    </citation>
    <scope>NUCLEOTIDE SEQUENCE [LARGE SCALE GENOMIC DNA]</scope>
    <source>
        <strain evidence="4">NBRC 103263 / KCTC 29153 / YM16-304</strain>
    </source>
</reference>
<keyword evidence="1" id="KW-0732">Signal</keyword>
<protein>
    <recommendedName>
        <fullName evidence="2">SGNH hydrolase-type esterase domain-containing protein</fullName>
    </recommendedName>
</protein>
<name>A0A6C7E9A6_ILUCY</name>
<organism evidence="3 4">
    <name type="scientific">Ilumatobacter coccineus (strain NBRC 103263 / KCTC 29153 / YM16-304)</name>
    <dbReference type="NCBI Taxonomy" id="1313172"/>
    <lineage>
        <taxon>Bacteria</taxon>
        <taxon>Bacillati</taxon>
        <taxon>Actinomycetota</taxon>
        <taxon>Acidimicrobiia</taxon>
        <taxon>Acidimicrobiales</taxon>
        <taxon>Ilumatobacteraceae</taxon>
        <taxon>Ilumatobacter</taxon>
    </lineage>
</organism>